<feature type="transmembrane region" description="Helical" evidence="2">
    <location>
        <begin position="33"/>
        <end position="52"/>
    </location>
</feature>
<keyword evidence="4" id="KW-0378">Hydrolase</keyword>
<protein>
    <submittedName>
        <fullName evidence="4">Endonuclease</fullName>
    </submittedName>
</protein>
<evidence type="ECO:0000313" key="4">
    <source>
        <dbReference type="EMBL" id="VEV99529.1"/>
    </source>
</evidence>
<gene>
    <name evidence="4" type="ORF">PMYSY11_4486</name>
</gene>
<dbReference type="Pfam" id="PF03372">
    <property type="entry name" value="Exo_endo_phos"/>
    <property type="match status" value="1"/>
</dbReference>
<feature type="transmembrane region" description="Helical" evidence="2">
    <location>
        <begin position="59"/>
        <end position="79"/>
    </location>
</feature>
<dbReference type="SUPFAM" id="SSF56219">
    <property type="entry name" value="DNase I-like"/>
    <property type="match status" value="1"/>
</dbReference>
<sequence length="359" mass="40406">MLIVLTIATLLIVIASALPLSRHQHWVVRVMDFPRVQIAFMAAVLLVINCLFLDLTRAFSWCLVAAAGACLLWQLKWVLPYTRIWSKEVNASKVSDPARELSIITANVLKTNRNSDALVELVSQYQPDILVTLESDKWWESRLEAIEVDLPYSVKCPLDNLYGMHVYSRLPFSNEVLSFLVEEDVPSVHLSLQLRSGDKVCMHFVHPAPPSPTENSESTERDAELICIAKKVAQTQGPIIVTGDLNDVAWSFTTRLFRKISGLLDPRIGRGMFNTFHADYPFLRWPLDHLFHSAHFKLKDIKRLPSIGSDHFPLFTVLVCEPERGASQNGIAADSEDHAVAQDIVDEKDVTTDDVPKPN</sequence>
<dbReference type="Gene3D" id="3.60.10.10">
    <property type="entry name" value="Endonuclease/exonuclease/phosphatase"/>
    <property type="match status" value="1"/>
</dbReference>
<accession>A0A653EA20</accession>
<evidence type="ECO:0000259" key="3">
    <source>
        <dbReference type="Pfam" id="PF03372"/>
    </source>
</evidence>
<dbReference type="AlphaFoldDB" id="A0A653EA20"/>
<dbReference type="GO" id="GO:0004519">
    <property type="term" value="F:endonuclease activity"/>
    <property type="evidence" value="ECO:0007669"/>
    <property type="project" value="UniProtKB-KW"/>
</dbReference>
<feature type="region of interest" description="Disordered" evidence="1">
    <location>
        <begin position="328"/>
        <end position="359"/>
    </location>
</feature>
<dbReference type="InterPro" id="IPR036691">
    <property type="entry name" value="Endo/exonu/phosph_ase_sf"/>
</dbReference>
<evidence type="ECO:0000256" key="2">
    <source>
        <dbReference type="SAM" id="Phobius"/>
    </source>
</evidence>
<dbReference type="EMBL" id="LR215729">
    <property type="protein sequence ID" value="VEV99529.1"/>
    <property type="molecule type" value="Genomic_DNA"/>
</dbReference>
<evidence type="ECO:0000256" key="1">
    <source>
        <dbReference type="SAM" id="MobiDB-lite"/>
    </source>
</evidence>
<proteinExistence type="predicted"/>
<feature type="compositionally biased region" description="Basic and acidic residues" evidence="1">
    <location>
        <begin position="335"/>
        <end position="359"/>
    </location>
</feature>
<organism evidence="4">
    <name type="scientific">Pseudomonas marincola</name>
    <dbReference type="NCBI Taxonomy" id="437900"/>
    <lineage>
        <taxon>Bacteria</taxon>
        <taxon>Pseudomonadati</taxon>
        <taxon>Pseudomonadota</taxon>
        <taxon>Gammaproteobacteria</taxon>
        <taxon>Pseudomonadales</taxon>
        <taxon>Pseudomonadaceae</taxon>
        <taxon>Pseudomonas</taxon>
    </lineage>
</organism>
<keyword evidence="2" id="KW-1133">Transmembrane helix</keyword>
<dbReference type="RefSeq" id="WP_150549557.1">
    <property type="nucleotide sequence ID" value="NZ_LR215729.2"/>
</dbReference>
<feature type="domain" description="Endonuclease/exonuclease/phosphatase" evidence="3">
    <location>
        <begin position="104"/>
        <end position="311"/>
    </location>
</feature>
<keyword evidence="2" id="KW-0472">Membrane</keyword>
<dbReference type="InterPro" id="IPR005135">
    <property type="entry name" value="Endo/exonuclease/phosphatase"/>
</dbReference>
<reference evidence="4" key="1">
    <citation type="submission" date="2019-02" db="EMBL/GenBank/DDBJ databases">
        <authorList>
            <consortium name="Genoscope - CEA"/>
            <person name="William W."/>
        </authorList>
    </citation>
    <scope>NUCLEOTIDE SEQUENCE [LARGE SCALE GENOMIC DNA]</scope>
    <source>
        <strain evidence="4">YSy11</strain>
    </source>
</reference>
<keyword evidence="2" id="KW-0812">Transmembrane</keyword>
<keyword evidence="4" id="KW-0540">Nuclease</keyword>
<name>A0A653EA20_9PSED</name>
<keyword evidence="4" id="KW-0255">Endonuclease</keyword>